<evidence type="ECO:0000256" key="1">
    <source>
        <dbReference type="ARBA" id="ARBA00001954"/>
    </source>
</evidence>
<dbReference type="RefSeq" id="WP_106256709.1">
    <property type="nucleotide sequence ID" value="NZ_CAWNSW010000067.1"/>
</dbReference>
<evidence type="ECO:0000313" key="6">
    <source>
        <dbReference type="Proteomes" id="UP000239576"/>
    </source>
</evidence>
<reference evidence="6" key="1">
    <citation type="submission" date="2018-02" db="EMBL/GenBank/DDBJ databases">
        <authorList>
            <person name="Moore K."/>
            <person name="Momper L."/>
        </authorList>
    </citation>
    <scope>NUCLEOTIDE SEQUENCE [LARGE SCALE GENOMIC DNA]</scope>
    <source>
        <strain evidence="6">ULC18</strain>
    </source>
</reference>
<evidence type="ECO:0000313" key="5">
    <source>
        <dbReference type="EMBL" id="PSB28616.1"/>
    </source>
</evidence>
<keyword evidence="3" id="KW-0472">Membrane</keyword>
<sequence>MMIDTIEINHYLHQRKPLWNSSTILYTLVGYVGGIALLLSANGWLNALGVALLTHSLLFSAYLAHDFMHSALFESKAWNVAFGNLMLWLNGGCYARFEDLARLHIAHHVNRVDFCRFDLTTFLNAMPAPMRSLLLALEWLYFPSLAFLLRVRAIFAPFWEPDRNNERVRNMVILLIRGGLFALLGFVSPKALLLYFVSYIGMLTILRFVDAFQHTYEVFPVGSAIPKRDRAHEQANTFSNVISLRYGWLNVLLLNFGYHNAHHELMKCPWYNLPALDRALFNGDEVHYITLPELLVNYHRYRLSRLYSGQGRGVDEQGKRSLETFYGAIEVSFLVLPA</sequence>
<keyword evidence="6" id="KW-1185">Reference proteome</keyword>
<comment type="caution">
    <text evidence="5">The sequence shown here is derived from an EMBL/GenBank/DDBJ whole genome shotgun (WGS) entry which is preliminary data.</text>
</comment>
<comment type="cofactor">
    <cofactor evidence="1">
        <name>Fe(2+)</name>
        <dbReference type="ChEBI" id="CHEBI:29033"/>
    </cofactor>
</comment>
<name>A0A2T1E7A2_9CYAN</name>
<dbReference type="EMBL" id="PVWK01000077">
    <property type="protein sequence ID" value="PSB28616.1"/>
    <property type="molecule type" value="Genomic_DNA"/>
</dbReference>
<dbReference type="OrthoDB" id="784276at2"/>
<dbReference type="Proteomes" id="UP000239576">
    <property type="component" value="Unassembled WGS sequence"/>
</dbReference>
<dbReference type="Pfam" id="PF00487">
    <property type="entry name" value="FA_desaturase"/>
    <property type="match status" value="1"/>
</dbReference>
<evidence type="ECO:0000256" key="2">
    <source>
        <dbReference type="ARBA" id="ARBA00008749"/>
    </source>
</evidence>
<dbReference type="InterPro" id="IPR005804">
    <property type="entry name" value="FA_desaturase_dom"/>
</dbReference>
<accession>A0A2T1E7A2</accession>
<reference evidence="5 6" key="2">
    <citation type="submission" date="2018-03" db="EMBL/GenBank/DDBJ databases">
        <title>The ancient ancestry and fast evolution of plastids.</title>
        <authorList>
            <person name="Moore K.R."/>
            <person name="Magnabosco C."/>
            <person name="Momper L."/>
            <person name="Gold D.A."/>
            <person name="Bosak T."/>
            <person name="Fournier G.P."/>
        </authorList>
    </citation>
    <scope>NUCLEOTIDE SEQUENCE [LARGE SCALE GENOMIC DNA]</scope>
    <source>
        <strain evidence="5 6">ULC18</strain>
    </source>
</reference>
<protein>
    <submittedName>
        <fullName evidence="5">Fatty acid desaturase</fullName>
    </submittedName>
</protein>
<feature type="transmembrane region" description="Helical" evidence="3">
    <location>
        <begin position="23"/>
        <end position="41"/>
    </location>
</feature>
<organism evidence="5 6">
    <name type="scientific">Stenomitos frigidus ULC18</name>
    <dbReference type="NCBI Taxonomy" id="2107698"/>
    <lineage>
        <taxon>Bacteria</taxon>
        <taxon>Bacillati</taxon>
        <taxon>Cyanobacteriota</taxon>
        <taxon>Cyanophyceae</taxon>
        <taxon>Leptolyngbyales</taxon>
        <taxon>Leptolyngbyaceae</taxon>
        <taxon>Stenomitos</taxon>
    </lineage>
</organism>
<evidence type="ECO:0000256" key="3">
    <source>
        <dbReference type="SAM" id="Phobius"/>
    </source>
</evidence>
<feature type="transmembrane region" description="Helical" evidence="3">
    <location>
        <begin position="47"/>
        <end position="65"/>
    </location>
</feature>
<proteinExistence type="inferred from homology"/>
<feature type="domain" description="Fatty acid desaturase" evidence="4">
    <location>
        <begin position="43"/>
        <end position="288"/>
    </location>
</feature>
<dbReference type="AlphaFoldDB" id="A0A2T1E7A2"/>
<feature type="transmembrane region" description="Helical" evidence="3">
    <location>
        <begin position="171"/>
        <end position="187"/>
    </location>
</feature>
<gene>
    <name evidence="5" type="ORF">C7B82_12930</name>
</gene>
<keyword evidence="3" id="KW-1133">Transmembrane helix</keyword>
<dbReference type="GO" id="GO:0006629">
    <property type="term" value="P:lipid metabolic process"/>
    <property type="evidence" value="ECO:0007669"/>
    <property type="project" value="InterPro"/>
</dbReference>
<comment type="similarity">
    <text evidence="2">Belongs to the fatty acid desaturase type 2 family.</text>
</comment>
<keyword evidence="3" id="KW-0812">Transmembrane</keyword>
<evidence type="ECO:0000259" key="4">
    <source>
        <dbReference type="Pfam" id="PF00487"/>
    </source>
</evidence>